<reference evidence="1 2" key="1">
    <citation type="journal article" date="2015" name="Appl. Environ. Microbiol.">
        <title>Lactococcal 949 group phages recognize a carbohydrate receptor on the host cell surface.</title>
        <authorList>
            <person name="Mahony J."/>
            <person name="Randazzo W."/>
            <person name="Neve H."/>
            <person name="Settanni L."/>
            <person name="van Sinderen D."/>
        </authorList>
    </citation>
    <scope>NUCLEOTIDE SEQUENCE [LARGE SCALE GENOMIC DNA]</scope>
    <source>
        <strain evidence="1">WRP3</strain>
    </source>
</reference>
<evidence type="ECO:0000313" key="2">
    <source>
        <dbReference type="Proteomes" id="UP000032686"/>
    </source>
</evidence>
<accession>A0A0D3MT83</accession>
<name>A0A0D3MT83_9CAUD</name>
<dbReference type="KEGG" id="vg:24722379"/>
<evidence type="ECO:0000313" key="1">
    <source>
        <dbReference type="EMBL" id="AIX12616.1"/>
    </source>
</evidence>
<sequence>MNLLEHYIEEVVLEKPFKADWTKQHKDKFVEVEMIVNVHGGLSSAHKIFTVDKWKEVKEKGFYIA</sequence>
<dbReference type="EMBL" id="KM677185">
    <property type="protein sequence ID" value="AIX12616.1"/>
    <property type="molecule type" value="Genomic_DNA"/>
</dbReference>
<dbReference type="Proteomes" id="UP000032686">
    <property type="component" value="Segment"/>
</dbReference>
<dbReference type="RefSeq" id="YP_009147770.1">
    <property type="nucleotide sequence ID" value="NC_027341.1"/>
</dbReference>
<dbReference type="GeneID" id="24722379"/>
<dbReference type="OrthoDB" id="27700at10239"/>
<protein>
    <submittedName>
        <fullName evidence="1">Uncharacterized protein</fullName>
    </submittedName>
</protein>
<keyword evidence="2" id="KW-1185">Reference proteome</keyword>
<organism evidence="1 2">
    <name type="scientific">Lactococcus phage WRP3</name>
    <dbReference type="NCBI Taxonomy" id="1560313"/>
    <lineage>
        <taxon>Viruses</taxon>
        <taxon>Duplodnaviria</taxon>
        <taxon>Heunggongvirae</taxon>
        <taxon>Uroviricota</taxon>
        <taxon>Caudoviricetes</taxon>
        <taxon>Audreyjarvisvirus</taxon>
        <taxon>Audreyjarvisvirus WRP3</taxon>
    </lineage>
</organism>
<gene>
    <name evidence="1" type="ORF">WRP3_113</name>
</gene>
<proteinExistence type="predicted"/>